<accession>A0A0A9EKI4</accession>
<protein>
    <submittedName>
        <fullName evidence="2">Uncharacterized protein</fullName>
    </submittedName>
</protein>
<dbReference type="EMBL" id="GBRH01196651">
    <property type="protein sequence ID" value="JAE01245.1"/>
    <property type="molecule type" value="Transcribed_RNA"/>
</dbReference>
<feature type="compositionally biased region" description="Low complexity" evidence="1">
    <location>
        <begin position="45"/>
        <end position="68"/>
    </location>
</feature>
<organism evidence="2">
    <name type="scientific">Arundo donax</name>
    <name type="common">Giant reed</name>
    <name type="synonym">Donax arundinaceus</name>
    <dbReference type="NCBI Taxonomy" id="35708"/>
    <lineage>
        <taxon>Eukaryota</taxon>
        <taxon>Viridiplantae</taxon>
        <taxon>Streptophyta</taxon>
        <taxon>Embryophyta</taxon>
        <taxon>Tracheophyta</taxon>
        <taxon>Spermatophyta</taxon>
        <taxon>Magnoliopsida</taxon>
        <taxon>Liliopsida</taxon>
        <taxon>Poales</taxon>
        <taxon>Poaceae</taxon>
        <taxon>PACMAD clade</taxon>
        <taxon>Arundinoideae</taxon>
        <taxon>Arundineae</taxon>
        <taxon>Arundo</taxon>
    </lineage>
</organism>
<reference evidence="2" key="1">
    <citation type="submission" date="2014-09" db="EMBL/GenBank/DDBJ databases">
        <authorList>
            <person name="Magalhaes I.L.F."/>
            <person name="Oliveira U."/>
            <person name="Santos F.R."/>
            <person name="Vidigal T.H.D.A."/>
            <person name="Brescovit A.D."/>
            <person name="Santos A.J."/>
        </authorList>
    </citation>
    <scope>NUCLEOTIDE SEQUENCE</scope>
    <source>
        <tissue evidence="2">Shoot tissue taken approximately 20 cm above the soil surface</tissue>
    </source>
</reference>
<proteinExistence type="predicted"/>
<dbReference type="AlphaFoldDB" id="A0A0A9EKI4"/>
<sequence length="68" mass="7147">MSLAIELSCWKIRSIWSTSPLPPKPSLAANFSAHISTNRTTANLTPSSSSTCSRTAARPRSASARASG</sequence>
<reference evidence="2" key="2">
    <citation type="journal article" date="2015" name="Data Brief">
        <title>Shoot transcriptome of the giant reed, Arundo donax.</title>
        <authorList>
            <person name="Barrero R.A."/>
            <person name="Guerrero F.D."/>
            <person name="Moolhuijzen P."/>
            <person name="Goolsby J.A."/>
            <person name="Tidwell J."/>
            <person name="Bellgard S.E."/>
            <person name="Bellgard M.I."/>
        </authorList>
    </citation>
    <scope>NUCLEOTIDE SEQUENCE</scope>
    <source>
        <tissue evidence="2">Shoot tissue taken approximately 20 cm above the soil surface</tissue>
    </source>
</reference>
<evidence type="ECO:0000313" key="2">
    <source>
        <dbReference type="EMBL" id="JAE01245.1"/>
    </source>
</evidence>
<evidence type="ECO:0000256" key="1">
    <source>
        <dbReference type="SAM" id="MobiDB-lite"/>
    </source>
</evidence>
<name>A0A0A9EKI4_ARUDO</name>
<feature type="region of interest" description="Disordered" evidence="1">
    <location>
        <begin position="40"/>
        <end position="68"/>
    </location>
</feature>